<dbReference type="Gene3D" id="2.30.40.10">
    <property type="entry name" value="Urease, subunit C, domain 1"/>
    <property type="match status" value="1"/>
</dbReference>
<dbReference type="AlphaFoldDB" id="A0A1M7K456"/>
<dbReference type="InterPro" id="IPR032466">
    <property type="entry name" value="Metal_Hydrolase"/>
</dbReference>
<evidence type="ECO:0000256" key="3">
    <source>
        <dbReference type="ARBA" id="ARBA00022723"/>
    </source>
</evidence>
<dbReference type="Proteomes" id="UP000183974">
    <property type="component" value="Unassembled WGS sequence"/>
</dbReference>
<protein>
    <recommendedName>
        <fullName evidence="2">imidazolonepropionase</fullName>
        <ecNumber evidence="2">3.5.2.7</ecNumber>
    </recommendedName>
</protein>
<evidence type="ECO:0000256" key="5">
    <source>
        <dbReference type="ARBA" id="ARBA00022808"/>
    </source>
</evidence>
<dbReference type="EMBL" id="FRBR01000024">
    <property type="protein sequence ID" value="SHM59995.1"/>
    <property type="molecule type" value="Genomic_DNA"/>
</dbReference>
<feature type="domain" description="Amidohydrolase-related" evidence="8">
    <location>
        <begin position="293"/>
        <end position="379"/>
    </location>
</feature>
<dbReference type="GO" id="GO:0019556">
    <property type="term" value="P:L-histidine catabolic process to glutamate and formamide"/>
    <property type="evidence" value="ECO:0007669"/>
    <property type="project" value="InterPro"/>
</dbReference>
<reference evidence="9 10" key="1">
    <citation type="submission" date="2016-11" db="EMBL/GenBank/DDBJ databases">
        <authorList>
            <person name="Jaros S."/>
            <person name="Januszkiewicz K."/>
            <person name="Wedrychowicz H."/>
        </authorList>
    </citation>
    <scope>NUCLEOTIDE SEQUENCE [LARGE SCALE GENOMIC DNA]</scope>
    <source>
        <strain evidence="9 10">DSM 29589</strain>
    </source>
</reference>
<keyword evidence="10" id="KW-1185">Reference proteome</keyword>
<comment type="pathway">
    <text evidence="1">Amino-acid degradation.</text>
</comment>
<evidence type="ECO:0000313" key="9">
    <source>
        <dbReference type="EMBL" id="SHM59995.1"/>
    </source>
</evidence>
<dbReference type="SUPFAM" id="SSF51556">
    <property type="entry name" value="Metallo-dependent hydrolases"/>
    <property type="match status" value="1"/>
</dbReference>
<dbReference type="EC" id="3.5.2.7" evidence="2"/>
<evidence type="ECO:0000256" key="4">
    <source>
        <dbReference type="ARBA" id="ARBA00022801"/>
    </source>
</evidence>
<dbReference type="PANTHER" id="PTHR42752">
    <property type="entry name" value="IMIDAZOLONEPROPIONASE"/>
    <property type="match status" value="1"/>
</dbReference>
<accession>A0A1M7K456</accession>
<dbReference type="Pfam" id="PF01979">
    <property type="entry name" value="Amidohydro_1"/>
    <property type="match status" value="1"/>
</dbReference>
<dbReference type="Gene3D" id="3.20.20.140">
    <property type="entry name" value="Metal-dependent hydrolases"/>
    <property type="match status" value="1"/>
</dbReference>
<dbReference type="InterPro" id="IPR006680">
    <property type="entry name" value="Amidohydro-rel"/>
</dbReference>
<dbReference type="GO" id="GO:0046872">
    <property type="term" value="F:metal ion binding"/>
    <property type="evidence" value="ECO:0007669"/>
    <property type="project" value="UniProtKB-KW"/>
</dbReference>
<keyword evidence="3" id="KW-0479">Metal-binding</keyword>
<evidence type="ECO:0000313" key="10">
    <source>
        <dbReference type="Proteomes" id="UP000183974"/>
    </source>
</evidence>
<dbReference type="OrthoDB" id="7874583at2"/>
<evidence type="ECO:0000256" key="2">
    <source>
        <dbReference type="ARBA" id="ARBA00012864"/>
    </source>
</evidence>
<organism evidence="9 10">
    <name type="scientific">Roseovarius pacificus</name>
    <dbReference type="NCBI Taxonomy" id="337701"/>
    <lineage>
        <taxon>Bacteria</taxon>
        <taxon>Pseudomonadati</taxon>
        <taxon>Pseudomonadota</taxon>
        <taxon>Alphaproteobacteria</taxon>
        <taxon>Rhodobacterales</taxon>
        <taxon>Roseobacteraceae</taxon>
        <taxon>Roseovarius</taxon>
    </lineage>
</organism>
<evidence type="ECO:0000259" key="8">
    <source>
        <dbReference type="Pfam" id="PF01979"/>
    </source>
</evidence>
<dbReference type="GO" id="GO:0005737">
    <property type="term" value="C:cytoplasm"/>
    <property type="evidence" value="ECO:0007669"/>
    <property type="project" value="InterPro"/>
</dbReference>
<evidence type="ECO:0000256" key="1">
    <source>
        <dbReference type="ARBA" id="ARBA00005023"/>
    </source>
</evidence>
<dbReference type="PANTHER" id="PTHR42752:SF1">
    <property type="entry name" value="IMIDAZOLONEPROPIONASE-RELATED"/>
    <property type="match status" value="1"/>
</dbReference>
<dbReference type="RefSeq" id="WP_073037877.1">
    <property type="nucleotide sequence ID" value="NZ_BMLR01000023.1"/>
</dbReference>
<keyword evidence="5" id="KW-0369">Histidine metabolism</keyword>
<dbReference type="InterPro" id="IPR005920">
    <property type="entry name" value="HutI"/>
</dbReference>
<gene>
    <name evidence="9" type="ORF">SAMN05444398_12434</name>
</gene>
<proteinExistence type="predicted"/>
<dbReference type="InterPro" id="IPR011059">
    <property type="entry name" value="Metal-dep_hydrolase_composite"/>
</dbReference>
<evidence type="ECO:0000256" key="6">
    <source>
        <dbReference type="ARBA" id="ARBA00022833"/>
    </source>
</evidence>
<name>A0A1M7K456_9RHOB</name>
<dbReference type="GO" id="GO:0050480">
    <property type="term" value="F:imidazolonepropionase activity"/>
    <property type="evidence" value="ECO:0007669"/>
    <property type="project" value="UniProtKB-EC"/>
</dbReference>
<keyword evidence="6" id="KW-0862">Zinc</keyword>
<dbReference type="STRING" id="337701.SAMN05444398_12434"/>
<evidence type="ECO:0000256" key="7">
    <source>
        <dbReference type="ARBA" id="ARBA00023004"/>
    </source>
</evidence>
<keyword evidence="7" id="KW-0408">Iron</keyword>
<keyword evidence="4" id="KW-0378">Hydrolase</keyword>
<dbReference type="SUPFAM" id="SSF51338">
    <property type="entry name" value="Composite domain of metallo-dependent hydrolases"/>
    <property type="match status" value="1"/>
</dbReference>
<sequence length="400" mass="42159">MADPLLLTNLRLLTLDGDTPSMEPVPDAVIAVDNARIEYAGPKDGYTGDLATARDMGGALALPGLVACHAPLLWTGGTHPCPASLNADGYRTLVRQTARATTGADEATLLSLLGDRISRLRRSGVTSCELKSGFGATAEDELRLTALLRRASAGLPVQSRVTLFIGHQLPEDSDPDDVLTEIETRIVPDTYALGCADSVEVFCDDDAALDLDQCSTILELYYKKKTPSRVSCDRFEDAAGATLPASFYSRAATFLNHTDDTGLEGLAGIGTVAVLIPETIGHDDTAPLPQLDALRMSGGQMALSVHAGPDGNSFDMLAAMRAGHLRLGLTPAECVLGVTRHAARALGLQDSAGRITPNRPADLAFFDANDPADLLTGDAPCLAVARDGALEHFDRPSDKD</sequence>